<evidence type="ECO:0000256" key="2">
    <source>
        <dbReference type="ARBA" id="ARBA00005731"/>
    </source>
</evidence>
<dbReference type="InterPro" id="IPR010651">
    <property type="entry name" value="Sugar_transport"/>
</dbReference>
<proteinExistence type="inferred from homology"/>
<dbReference type="AlphaFoldDB" id="M7WWP0"/>
<dbReference type="Pfam" id="PF07857">
    <property type="entry name" value="TMEM144"/>
    <property type="match status" value="1"/>
</dbReference>
<feature type="compositionally biased region" description="Low complexity" evidence="6">
    <location>
        <begin position="10"/>
        <end position="22"/>
    </location>
</feature>
<keyword evidence="3 7" id="KW-0812">Transmembrane</keyword>
<feature type="transmembrane region" description="Helical" evidence="7">
    <location>
        <begin position="356"/>
        <end position="379"/>
    </location>
</feature>
<dbReference type="EMBL" id="KB637589">
    <property type="protein sequence ID" value="EMS15809.1"/>
    <property type="molecule type" value="Genomic_DNA"/>
</dbReference>
<feature type="transmembrane region" description="Helical" evidence="7">
    <location>
        <begin position="388"/>
        <end position="408"/>
    </location>
</feature>
<feature type="transmembrane region" description="Helical" evidence="7">
    <location>
        <begin position="31"/>
        <end position="50"/>
    </location>
</feature>
<evidence type="ECO:0000313" key="8">
    <source>
        <dbReference type="EMBL" id="EMS15809.1"/>
    </source>
</evidence>
<gene>
    <name evidence="8" type="ORF">KM1_113540</name>
</gene>
<feature type="transmembrane region" description="Helical" evidence="7">
    <location>
        <begin position="297"/>
        <end position="318"/>
    </location>
</feature>
<dbReference type="GO" id="GO:0016020">
    <property type="term" value="C:membrane"/>
    <property type="evidence" value="ECO:0007669"/>
    <property type="project" value="UniProtKB-SubCell"/>
</dbReference>
<dbReference type="InterPro" id="IPR037185">
    <property type="entry name" value="EmrE-like"/>
</dbReference>
<reference evidence="8 9" key="1">
    <citation type="submission" date="2013-01" db="EMBL/GenBank/DDBJ databases">
        <authorList>
            <person name="Inman J."/>
            <person name="Zafar N."/>
            <person name="Lorenzi H."/>
            <person name="Caler E."/>
        </authorList>
    </citation>
    <scope>NUCLEOTIDE SEQUENCE [LARGE SCALE GENOMIC DNA]</scope>
    <source>
        <strain evidence="8 9">HM-3:IMSS</strain>
    </source>
</reference>
<protein>
    <submittedName>
        <fullName evidence="8">Transmembrane protein 144 family protein</fullName>
    </submittedName>
</protein>
<name>M7WWP0_ENTHI</name>
<dbReference type="PANTHER" id="PTHR16119:SF17">
    <property type="entry name" value="TRANSMEMBRANE PROTEIN 144"/>
    <property type="match status" value="1"/>
</dbReference>
<feature type="region of interest" description="Disordered" evidence="6">
    <location>
        <begin position="203"/>
        <end position="240"/>
    </location>
</feature>
<feature type="transmembrane region" description="Helical" evidence="7">
    <location>
        <begin position="62"/>
        <end position="83"/>
    </location>
</feature>
<evidence type="ECO:0000256" key="7">
    <source>
        <dbReference type="SAM" id="Phobius"/>
    </source>
</evidence>
<dbReference type="OrthoDB" id="426527at2759"/>
<evidence type="ECO:0000256" key="5">
    <source>
        <dbReference type="ARBA" id="ARBA00023136"/>
    </source>
</evidence>
<evidence type="ECO:0000256" key="3">
    <source>
        <dbReference type="ARBA" id="ARBA00022692"/>
    </source>
</evidence>
<dbReference type="SUPFAM" id="SSF103481">
    <property type="entry name" value="Multidrug resistance efflux transporter EmrE"/>
    <property type="match status" value="1"/>
</dbReference>
<evidence type="ECO:0000313" key="9">
    <source>
        <dbReference type="Proteomes" id="UP000030780"/>
    </source>
</evidence>
<feature type="transmembrane region" description="Helical" evidence="7">
    <location>
        <begin position="154"/>
        <end position="174"/>
    </location>
</feature>
<comment type="subcellular location">
    <subcellularLocation>
        <location evidence="1">Membrane</location>
        <topology evidence="1">Multi-pass membrane protein</topology>
    </subcellularLocation>
</comment>
<keyword evidence="4 7" id="KW-1133">Transmembrane helix</keyword>
<dbReference type="GO" id="GO:0015144">
    <property type="term" value="F:carbohydrate transmembrane transporter activity"/>
    <property type="evidence" value="ECO:0007669"/>
    <property type="project" value="InterPro"/>
</dbReference>
<feature type="region of interest" description="Disordered" evidence="6">
    <location>
        <begin position="1"/>
        <end position="22"/>
    </location>
</feature>
<feature type="transmembrane region" description="Helical" evidence="7">
    <location>
        <begin position="122"/>
        <end position="142"/>
    </location>
</feature>
<evidence type="ECO:0000256" key="1">
    <source>
        <dbReference type="ARBA" id="ARBA00004141"/>
    </source>
</evidence>
<dbReference type="VEuPathDB" id="AmoebaDB:KM1_113540"/>
<dbReference type="PANTHER" id="PTHR16119">
    <property type="entry name" value="TRANSMEMBRANE PROTEIN 144"/>
    <property type="match status" value="1"/>
</dbReference>
<evidence type="ECO:0000256" key="6">
    <source>
        <dbReference type="SAM" id="MobiDB-lite"/>
    </source>
</evidence>
<evidence type="ECO:0000256" key="4">
    <source>
        <dbReference type="ARBA" id="ARBA00022989"/>
    </source>
</evidence>
<dbReference type="Proteomes" id="UP000030780">
    <property type="component" value="Unassembled WGS sequence"/>
</dbReference>
<keyword evidence="5 7" id="KW-0472">Membrane</keyword>
<organism evidence="8 9">
    <name type="scientific">Entamoeba histolytica HM-3:IMSS</name>
    <dbReference type="NCBI Taxonomy" id="885315"/>
    <lineage>
        <taxon>Eukaryota</taxon>
        <taxon>Amoebozoa</taxon>
        <taxon>Evosea</taxon>
        <taxon>Archamoebae</taxon>
        <taxon>Mastigamoebida</taxon>
        <taxon>Entamoebidae</taxon>
        <taxon>Entamoeba</taxon>
    </lineage>
</organism>
<accession>M7WWP0</accession>
<feature type="transmembrane region" description="Helical" evidence="7">
    <location>
        <begin position="256"/>
        <end position="277"/>
    </location>
</feature>
<sequence length="409" mass="45034">MHSKLAIKISMNSSSSSSSMMPSDAESKNDVVGYICVLIAILFFGSNWIVVKKFPAGDGFFLQWMMSIGILIIGTFTMLIRGATMEGPIYFEPFAMLGGALWCTGNLLCVPSLQMIGLSLGPAIWGIGNMVTGWITGTFGLFGLHADKNDVKIFWLNIVGAILAAISVPCYALIKTKTSKDPQAEEAPAEDPEVDKVIQEMDENKEESHVTDQNDENQAPSPTNEPEETNEIKEHPQPVEQEESPIFIMIKSMPVFLQRIVGVVLALIAGIFFGSNFDPPKYLQDNGLSSPNGIDYVLSHFLGIFISSTLYFICYAICFRNKPFMYRETTFPGIVSGMMWGVAQVCWFIANSNLPYVVSFPLITSGPGLLSQIWGIFVFGEVRGWKNFIFFGIGTFILIIGIVCIVVSK</sequence>
<comment type="similarity">
    <text evidence="2">Belongs to the TMEM144 family.</text>
</comment>
<dbReference type="InterPro" id="IPR012435">
    <property type="entry name" value="TMEM144"/>
</dbReference>
<feature type="transmembrane region" description="Helical" evidence="7">
    <location>
        <begin position="89"/>
        <end position="110"/>
    </location>
</feature>